<accession>A0ABM9NK81</accession>
<reference evidence="2 3" key="1">
    <citation type="submission" date="2024-04" db="EMBL/GenBank/DDBJ databases">
        <authorList>
            <person name="Cremers G."/>
        </authorList>
    </citation>
    <scope>NUCLEOTIDE SEQUENCE [LARGE SCALE GENOMIC DNA]</scope>
    <source>
        <strain evidence="2">MeCH1-AG</strain>
    </source>
</reference>
<dbReference type="EMBL" id="OZ026884">
    <property type="protein sequence ID" value="CAL1241038.1"/>
    <property type="molecule type" value="Genomic_DNA"/>
</dbReference>
<gene>
    <name evidence="2" type="ORF">MECH1_V1_2262</name>
</gene>
<dbReference type="SUPFAM" id="SSF159594">
    <property type="entry name" value="XCC0632-like"/>
    <property type="match status" value="1"/>
</dbReference>
<dbReference type="PROSITE" id="PS51257">
    <property type="entry name" value="PROKAR_LIPOPROTEIN"/>
    <property type="match status" value="1"/>
</dbReference>
<evidence type="ECO:0000313" key="3">
    <source>
        <dbReference type="Proteomes" id="UP001497493"/>
    </source>
</evidence>
<dbReference type="InterPro" id="IPR005586">
    <property type="entry name" value="ABC_trans_aux"/>
</dbReference>
<feature type="domain" description="ABC-type transport auxiliary lipoprotein component" evidence="1">
    <location>
        <begin position="27"/>
        <end position="186"/>
    </location>
</feature>
<name>A0ABM9NK81_9GAMM</name>
<sequence length="194" mass="20397">MIPPRAPTTLLLAALAGCASSPPPRFYTLEGPPLATPTRADPARLRLSVGPVSVPDSVDREEIVLRTGGNRLELSDLHRWAEPLPAAIARVLAADLGRALGTPWAGVRGQWTGGEPDLRVAVDVLRFDSALGQAATVEAAWEVRRKDGGPALQGRTLAREPTAGESYDALAAAHARALARIARDIAAAIRRDGG</sequence>
<keyword evidence="3" id="KW-1185">Reference proteome</keyword>
<protein>
    <submittedName>
        <fullName evidence="2">ABC_trans_aux domain-containing protein</fullName>
    </submittedName>
</protein>
<proteinExistence type="predicted"/>
<dbReference type="Pfam" id="PF03886">
    <property type="entry name" value="ABC_trans_aux"/>
    <property type="match status" value="1"/>
</dbReference>
<evidence type="ECO:0000313" key="2">
    <source>
        <dbReference type="EMBL" id="CAL1241038.1"/>
    </source>
</evidence>
<dbReference type="RefSeq" id="WP_348757573.1">
    <property type="nucleotide sequence ID" value="NZ_OZ026884.1"/>
</dbReference>
<dbReference type="Gene3D" id="3.40.50.10610">
    <property type="entry name" value="ABC-type transport auxiliary lipoprotein component"/>
    <property type="match status" value="1"/>
</dbReference>
<dbReference type="Proteomes" id="UP001497493">
    <property type="component" value="Chromosome"/>
</dbReference>
<evidence type="ECO:0000259" key="1">
    <source>
        <dbReference type="Pfam" id="PF03886"/>
    </source>
</evidence>
<organism evidence="2 3">
    <name type="scientific">Candidatus Methylocalor cossyra</name>
    <dbReference type="NCBI Taxonomy" id="3108543"/>
    <lineage>
        <taxon>Bacteria</taxon>
        <taxon>Pseudomonadati</taxon>
        <taxon>Pseudomonadota</taxon>
        <taxon>Gammaproteobacteria</taxon>
        <taxon>Methylococcales</taxon>
        <taxon>Methylococcaceae</taxon>
        <taxon>Candidatus Methylocalor</taxon>
    </lineage>
</organism>